<sequence length="44" mass="4922">MFGYLNNSESMLPIAKDEIFPCRLIHIFAGRIEPGCPGTSIIIR</sequence>
<evidence type="ECO:0000313" key="2">
    <source>
        <dbReference type="Proteomes" id="UP000325645"/>
    </source>
</evidence>
<name>A0A5E7WID1_PSEFL</name>
<reference evidence="1 2" key="1">
    <citation type="submission" date="2019-09" db="EMBL/GenBank/DDBJ databases">
        <authorList>
            <person name="Chandra G."/>
            <person name="Truman W A."/>
        </authorList>
    </citation>
    <scope>NUCLEOTIDE SEQUENCE [LARGE SCALE GENOMIC DNA]</scope>
    <source>
        <strain evidence="1">PS943</strain>
    </source>
</reference>
<accession>A0A5E7WID1</accession>
<protein>
    <submittedName>
        <fullName evidence="1">Uncharacterized protein</fullName>
    </submittedName>
</protein>
<proteinExistence type="predicted"/>
<organism evidence="1 2">
    <name type="scientific">Pseudomonas fluorescens</name>
    <dbReference type="NCBI Taxonomy" id="294"/>
    <lineage>
        <taxon>Bacteria</taxon>
        <taxon>Pseudomonadati</taxon>
        <taxon>Pseudomonadota</taxon>
        <taxon>Gammaproteobacteria</taxon>
        <taxon>Pseudomonadales</taxon>
        <taxon>Pseudomonadaceae</taxon>
        <taxon>Pseudomonas</taxon>
    </lineage>
</organism>
<dbReference type="EMBL" id="CABVJH010000007">
    <property type="protein sequence ID" value="VVQ34644.1"/>
    <property type="molecule type" value="Genomic_DNA"/>
</dbReference>
<dbReference type="AlphaFoldDB" id="A0A5E7WID1"/>
<gene>
    <name evidence="1" type="ORF">PS943_03899</name>
</gene>
<evidence type="ECO:0000313" key="1">
    <source>
        <dbReference type="EMBL" id="VVQ34644.1"/>
    </source>
</evidence>
<dbReference type="Proteomes" id="UP000325645">
    <property type="component" value="Unassembled WGS sequence"/>
</dbReference>